<reference evidence="2 3" key="1">
    <citation type="submission" date="2023-12" db="EMBL/GenBank/DDBJ databases">
        <title>Genome sequencing and assembly of bacterial species from a model synthetic community.</title>
        <authorList>
            <person name="Hogle S.L."/>
        </authorList>
    </citation>
    <scope>NUCLEOTIDE SEQUENCE [LARGE SCALE GENOMIC DNA]</scope>
    <source>
        <strain evidence="2 3">HAMBI_3031</strain>
    </source>
</reference>
<keyword evidence="3" id="KW-1185">Reference proteome</keyword>
<accession>A0ABZ0WCM9</accession>
<gene>
    <name evidence="2" type="ORF">U0035_07645</name>
</gene>
<proteinExistence type="predicted"/>
<name>A0ABZ0WCM9_9BACT</name>
<evidence type="ECO:0000259" key="1">
    <source>
        <dbReference type="Pfam" id="PF08818"/>
    </source>
</evidence>
<evidence type="ECO:0000313" key="3">
    <source>
        <dbReference type="Proteomes" id="UP001325680"/>
    </source>
</evidence>
<dbReference type="Proteomes" id="UP001325680">
    <property type="component" value="Chromosome"/>
</dbReference>
<dbReference type="InterPro" id="IPR014922">
    <property type="entry name" value="YdhG-like"/>
</dbReference>
<dbReference type="SUPFAM" id="SSF159888">
    <property type="entry name" value="YdhG-like"/>
    <property type="match status" value="1"/>
</dbReference>
<dbReference type="Gene3D" id="3.90.1150.200">
    <property type="match status" value="1"/>
</dbReference>
<evidence type="ECO:0000313" key="2">
    <source>
        <dbReference type="EMBL" id="WQD40015.1"/>
    </source>
</evidence>
<dbReference type="Pfam" id="PF08818">
    <property type="entry name" value="DUF1801"/>
    <property type="match status" value="1"/>
</dbReference>
<feature type="domain" description="YdhG-like" evidence="1">
    <location>
        <begin position="16"/>
        <end position="110"/>
    </location>
</feature>
<dbReference type="RefSeq" id="WP_114789406.1">
    <property type="nucleotide sequence ID" value="NZ_CP139960.1"/>
</dbReference>
<protein>
    <submittedName>
        <fullName evidence="2">DUF1801 domain-containing protein</fullName>
    </submittedName>
</protein>
<sequence length="126" mass="14880">MKASENYYDQLEEPVKSCFLALHHLILNQDKDIAPAWKYGMPFFCYKGRMVCYLWIHKKHQQPYIGIVEGKHFNEPFLLQEGRLRMKIMLLDPHKDLPVARIKAIIHKAIRLYKTGLIATKNSVHF</sequence>
<dbReference type="EMBL" id="CP139960">
    <property type="protein sequence ID" value="WQD40015.1"/>
    <property type="molecule type" value="Genomic_DNA"/>
</dbReference>
<organism evidence="2 3">
    <name type="scientific">Niabella yanshanensis</name>
    <dbReference type="NCBI Taxonomy" id="577386"/>
    <lineage>
        <taxon>Bacteria</taxon>
        <taxon>Pseudomonadati</taxon>
        <taxon>Bacteroidota</taxon>
        <taxon>Chitinophagia</taxon>
        <taxon>Chitinophagales</taxon>
        <taxon>Chitinophagaceae</taxon>
        <taxon>Niabella</taxon>
    </lineage>
</organism>